<dbReference type="EMBL" id="BONQ01000212">
    <property type="protein sequence ID" value="GIG53131.1"/>
    <property type="molecule type" value="Genomic_DNA"/>
</dbReference>
<reference evidence="3" key="1">
    <citation type="submission" date="2021-01" db="EMBL/GenBank/DDBJ databases">
        <title>Whole genome shotgun sequence of Dactylosporangium siamense NBRC 106093.</title>
        <authorList>
            <person name="Komaki H."/>
            <person name="Tamura T."/>
        </authorList>
    </citation>
    <scope>NUCLEOTIDE SEQUENCE</scope>
    <source>
        <strain evidence="3">NBRC 106093</strain>
    </source>
</reference>
<comment type="caution">
    <text evidence="3">The sequence shown here is derived from an EMBL/GenBank/DDBJ whole genome shotgun (WGS) entry which is preliminary data.</text>
</comment>
<name>A0A919PZB7_9ACTN</name>
<protein>
    <submittedName>
        <fullName evidence="3">Uncharacterized protein</fullName>
    </submittedName>
</protein>
<keyword evidence="2" id="KW-0812">Transmembrane</keyword>
<evidence type="ECO:0000256" key="2">
    <source>
        <dbReference type="SAM" id="Phobius"/>
    </source>
</evidence>
<evidence type="ECO:0000313" key="4">
    <source>
        <dbReference type="Proteomes" id="UP000660611"/>
    </source>
</evidence>
<organism evidence="3 4">
    <name type="scientific">Dactylosporangium siamense</name>
    <dbReference type="NCBI Taxonomy" id="685454"/>
    <lineage>
        <taxon>Bacteria</taxon>
        <taxon>Bacillati</taxon>
        <taxon>Actinomycetota</taxon>
        <taxon>Actinomycetes</taxon>
        <taxon>Micromonosporales</taxon>
        <taxon>Micromonosporaceae</taxon>
        <taxon>Dactylosporangium</taxon>
    </lineage>
</organism>
<dbReference type="AlphaFoldDB" id="A0A919PZB7"/>
<dbReference type="RefSeq" id="WP_203854733.1">
    <property type="nucleotide sequence ID" value="NZ_BAAAVW010000051.1"/>
</dbReference>
<evidence type="ECO:0000256" key="1">
    <source>
        <dbReference type="SAM" id="MobiDB-lite"/>
    </source>
</evidence>
<evidence type="ECO:0000313" key="3">
    <source>
        <dbReference type="EMBL" id="GIG53131.1"/>
    </source>
</evidence>
<keyword evidence="2" id="KW-0472">Membrane</keyword>
<dbReference type="Proteomes" id="UP000660611">
    <property type="component" value="Unassembled WGS sequence"/>
</dbReference>
<accession>A0A919PZB7</accession>
<feature type="transmembrane region" description="Helical" evidence="2">
    <location>
        <begin position="6"/>
        <end position="28"/>
    </location>
</feature>
<keyword evidence="4" id="KW-1185">Reference proteome</keyword>
<feature type="region of interest" description="Disordered" evidence="1">
    <location>
        <begin position="57"/>
        <end position="81"/>
    </location>
</feature>
<keyword evidence="2" id="KW-1133">Transmembrane helix</keyword>
<sequence length="81" mass="9020">MGRIELAPYLAGLLGGGGLLGVVGKWLVEREKTKREQIRRNAEITLRAIELTFPHPEEVEQSVSQRRRRPSVEGSDSPRAA</sequence>
<gene>
    <name evidence="3" type="ORF">Dsi01nite_111720</name>
</gene>
<proteinExistence type="predicted"/>